<protein>
    <submittedName>
        <fullName evidence="2">Uncharacterized protein</fullName>
    </submittedName>
</protein>
<comment type="caution">
    <text evidence="2">The sequence shown here is derived from an EMBL/GenBank/DDBJ whole genome shotgun (WGS) entry which is preliminary data.</text>
</comment>
<dbReference type="Proteomes" id="UP001310594">
    <property type="component" value="Unassembled WGS sequence"/>
</dbReference>
<gene>
    <name evidence="2" type="ORF">LTR97_011524</name>
</gene>
<dbReference type="EMBL" id="JAVRQU010000021">
    <property type="protein sequence ID" value="KAK5691531.1"/>
    <property type="molecule type" value="Genomic_DNA"/>
</dbReference>
<organism evidence="2 3">
    <name type="scientific">Elasticomyces elasticus</name>
    <dbReference type="NCBI Taxonomy" id="574655"/>
    <lineage>
        <taxon>Eukaryota</taxon>
        <taxon>Fungi</taxon>
        <taxon>Dikarya</taxon>
        <taxon>Ascomycota</taxon>
        <taxon>Pezizomycotina</taxon>
        <taxon>Dothideomycetes</taxon>
        <taxon>Dothideomycetidae</taxon>
        <taxon>Mycosphaerellales</taxon>
        <taxon>Teratosphaeriaceae</taxon>
        <taxon>Elasticomyces</taxon>
    </lineage>
</organism>
<evidence type="ECO:0000256" key="1">
    <source>
        <dbReference type="SAM" id="MobiDB-lite"/>
    </source>
</evidence>
<name>A0AAN7W5H4_9PEZI</name>
<feature type="region of interest" description="Disordered" evidence="1">
    <location>
        <begin position="442"/>
        <end position="464"/>
    </location>
</feature>
<dbReference type="AlphaFoldDB" id="A0AAN7W5H4"/>
<sequence length="464" mass="52365">MWKLEHHQVKQRSPMKFLDILSNKNNGMRRRLYTNNNAIMATTSGSTAAEAYAAGVRDMKIAHYHELQNEIPVASHQISSLQARLRDLHVLLEADGRILAEVTRPLLKALEETSKNAQRVLTACGKHWENVWKPTERSASVAQDVFTIPELCEKILGYLPTNLDLHCAMRTNQAMAAVVRGSPSMQQKLGFAPAKNGHWYTAFDHHDFEFYDREHDDSFTCYMTGQKQLSTTVYAAFSFEESRPRLRGVMAAFRNAQICTPPIREMECHVDCCDHWQDLFVYGSGGRGYEFEGSLPPPQPLSPVKNPAGLTVGDLFKAMVRLKEEHTLCPYARESQIDVVSGHAQVYVSFKGQLALLPDDPVVVNMRKPATFADGFGWGVRSEHDLQIETQYKTRAEYAHARLDALRHGKPIPTLSEYTSRLAAERKEAWEDSVDETTDLLQSPVADDQAAEAPTWNEVSQTCW</sequence>
<reference evidence="2" key="1">
    <citation type="submission" date="2023-08" db="EMBL/GenBank/DDBJ databases">
        <title>Black Yeasts Isolated from many extreme environments.</title>
        <authorList>
            <person name="Coleine C."/>
            <person name="Stajich J.E."/>
            <person name="Selbmann L."/>
        </authorList>
    </citation>
    <scope>NUCLEOTIDE SEQUENCE</scope>
    <source>
        <strain evidence="2">CCFEE 5810</strain>
    </source>
</reference>
<accession>A0AAN7W5H4</accession>
<proteinExistence type="predicted"/>
<evidence type="ECO:0000313" key="2">
    <source>
        <dbReference type="EMBL" id="KAK5691531.1"/>
    </source>
</evidence>
<evidence type="ECO:0000313" key="3">
    <source>
        <dbReference type="Proteomes" id="UP001310594"/>
    </source>
</evidence>